<evidence type="ECO:0000313" key="5">
    <source>
        <dbReference type="EMBL" id="KGT78434.1"/>
    </source>
</evidence>
<dbReference type="GeneID" id="64068793"/>
<name>A0A0A3XYM8_BRAJP</name>
<dbReference type="GO" id="GO:0003677">
    <property type="term" value="F:DNA binding"/>
    <property type="evidence" value="ECO:0007669"/>
    <property type="project" value="UniProtKB-KW"/>
</dbReference>
<dbReference type="STRING" id="375.BKD09_RS32530"/>
<evidence type="ECO:0007829" key="9">
    <source>
        <dbReference type="PDB" id="7KYM"/>
    </source>
</evidence>
<dbReference type="SMART" id="SM00347">
    <property type="entry name" value="HTH_MARR"/>
    <property type="match status" value="1"/>
</dbReference>
<evidence type="ECO:0000313" key="6">
    <source>
        <dbReference type="EMBL" id="MET4723003.1"/>
    </source>
</evidence>
<keyword evidence="8" id="KW-1185">Reference proteome</keyword>
<reference evidence="5 7" key="1">
    <citation type="submission" date="2014-09" db="EMBL/GenBank/DDBJ databases">
        <title>Draft genome of Bradyrhizobium japonicum Is-34.</title>
        <authorList>
            <person name="Tsurumaru H."/>
            <person name="Yamakawa T."/>
            <person name="Hashimoto S."/>
            <person name="Okizaki K."/>
            <person name="Kanesaki Y."/>
            <person name="Yoshikawa H."/>
            <person name="Yajima S."/>
        </authorList>
    </citation>
    <scope>NUCLEOTIDE SEQUENCE [LARGE SCALE GENOMIC DNA]</scope>
    <source>
        <strain evidence="5 7">Is-34</strain>
    </source>
</reference>
<dbReference type="InterPro" id="IPR036390">
    <property type="entry name" value="WH_DNA-bd_sf"/>
</dbReference>
<reference evidence="9" key="2">
    <citation type="journal article" date="2022" name="Nat. Microbiol.">
        <title>Diverse MarR bacterial regulators of auxin catabolism in the plant microbiome.</title>
        <authorList>
            <person name="Conway J.M."/>
            <person name="Walton W.G."/>
            <person name="Salas-Gonzalez I."/>
            <person name="Law T.F."/>
            <person name="Lindberg C.A."/>
            <person name="Crook L.E."/>
            <person name="Kosina S.M."/>
            <person name="Fitzpatrick C.R."/>
            <person name="Lietzan A.D."/>
            <person name="Northen T.R."/>
            <person name="Jones C.D."/>
            <person name="Finkel O.M."/>
            <person name="Redinbo M.R."/>
            <person name="Dangl J.L."/>
        </authorList>
    </citation>
    <scope>X-RAY CRYSTALLOGRAPHY (1.50 ANGSTROMS)</scope>
</reference>
<evidence type="ECO:0000256" key="1">
    <source>
        <dbReference type="ARBA" id="ARBA00023015"/>
    </source>
</evidence>
<dbReference type="PATRIC" id="fig|375.37.peg.3794"/>
<dbReference type="PRINTS" id="PR00598">
    <property type="entry name" value="HTHMARR"/>
</dbReference>
<dbReference type="Gene3D" id="1.10.10.10">
    <property type="entry name" value="Winged helix-like DNA-binding domain superfamily/Winged helix DNA-binding domain"/>
    <property type="match status" value="1"/>
</dbReference>
<evidence type="ECO:0000259" key="4">
    <source>
        <dbReference type="PROSITE" id="PS50995"/>
    </source>
</evidence>
<evidence type="ECO:0000256" key="2">
    <source>
        <dbReference type="ARBA" id="ARBA00023125"/>
    </source>
</evidence>
<dbReference type="InterPro" id="IPR036388">
    <property type="entry name" value="WH-like_DNA-bd_sf"/>
</dbReference>
<dbReference type="SUPFAM" id="SSF46785">
    <property type="entry name" value="Winged helix' DNA-binding domain"/>
    <property type="match status" value="1"/>
</dbReference>
<dbReference type="SMR" id="A0A0A3XYM8"/>
<keyword evidence="9" id="KW-0002">3D-structure</keyword>
<dbReference type="Proteomes" id="UP000030377">
    <property type="component" value="Unassembled WGS sequence"/>
</dbReference>
<dbReference type="PROSITE" id="PS01117">
    <property type="entry name" value="HTH_MARR_1"/>
    <property type="match status" value="1"/>
</dbReference>
<keyword evidence="3" id="KW-0804">Transcription</keyword>
<gene>
    <name evidence="6" type="ORF">ABIF63_007109</name>
    <name evidence="5" type="ORF">MA20_13490</name>
</gene>
<dbReference type="EMBL" id="JRPN01000014">
    <property type="protein sequence ID" value="KGT78434.1"/>
    <property type="molecule type" value="Genomic_DNA"/>
</dbReference>
<dbReference type="InterPro" id="IPR039422">
    <property type="entry name" value="MarR/SlyA-like"/>
</dbReference>
<keyword evidence="2 6" id="KW-0238">DNA-binding</keyword>
<proteinExistence type="evidence at protein level"/>
<sequence length="160" mass="18446">MARESKSRWKSGPPRTRDQLQTYIPYLFNRLANRWNLDQNRDLSDHGINNVVFRTLSVLFIYKTLTVNEVAVLAVTEQSTASRMVESMVSSGLVKREIAEEDQRRRVVGLTPDGEALLRKIWPIMASNYDKLIEGIEPDDIEVCARVLARMVENIRQNQI</sequence>
<organism evidence="5 7">
    <name type="scientific">Bradyrhizobium japonicum</name>
    <dbReference type="NCBI Taxonomy" id="375"/>
    <lineage>
        <taxon>Bacteria</taxon>
        <taxon>Pseudomonadati</taxon>
        <taxon>Pseudomonadota</taxon>
        <taxon>Alphaproteobacteria</taxon>
        <taxon>Hyphomicrobiales</taxon>
        <taxon>Nitrobacteraceae</taxon>
        <taxon>Bradyrhizobium</taxon>
    </lineage>
</organism>
<dbReference type="EMBL" id="JBEPTQ010000002">
    <property type="protein sequence ID" value="MET4723003.1"/>
    <property type="molecule type" value="Genomic_DNA"/>
</dbReference>
<reference evidence="6 8" key="3">
    <citation type="submission" date="2024-06" db="EMBL/GenBank/DDBJ databases">
        <title>Genomic Encyclopedia of Type Strains, Phase V (KMG-V): Genome sequencing to study the core and pangenomes of soil and plant-associated prokaryotes.</title>
        <authorList>
            <person name="Whitman W."/>
        </authorList>
    </citation>
    <scope>NUCLEOTIDE SEQUENCE [LARGE SCALE GENOMIC DNA]</scope>
    <source>
        <strain evidence="6 8">USDA 160</strain>
    </source>
</reference>
<dbReference type="Pfam" id="PF12802">
    <property type="entry name" value="MarR_2"/>
    <property type="match status" value="1"/>
</dbReference>
<dbReference type="PDB" id="7KYM">
    <property type="method" value="X-ray"/>
    <property type="resolution" value="1.50 A"/>
    <property type="chains" value="A/B=1-160"/>
</dbReference>
<feature type="domain" description="HTH marR-type" evidence="4">
    <location>
        <begin position="17"/>
        <end position="153"/>
    </location>
</feature>
<dbReference type="GO" id="GO:0003700">
    <property type="term" value="F:DNA-binding transcription factor activity"/>
    <property type="evidence" value="ECO:0007669"/>
    <property type="project" value="InterPro"/>
</dbReference>
<evidence type="ECO:0000313" key="8">
    <source>
        <dbReference type="Proteomes" id="UP001549291"/>
    </source>
</evidence>
<dbReference type="Proteomes" id="UP001549291">
    <property type="component" value="Unassembled WGS sequence"/>
</dbReference>
<evidence type="ECO:0000256" key="3">
    <source>
        <dbReference type="ARBA" id="ARBA00023163"/>
    </source>
</evidence>
<dbReference type="PANTHER" id="PTHR33164">
    <property type="entry name" value="TRANSCRIPTIONAL REGULATOR, MARR FAMILY"/>
    <property type="match status" value="1"/>
</dbReference>
<dbReference type="PANTHER" id="PTHR33164:SF57">
    <property type="entry name" value="MARR-FAMILY TRANSCRIPTIONAL REGULATOR"/>
    <property type="match status" value="1"/>
</dbReference>
<evidence type="ECO:0000313" key="7">
    <source>
        <dbReference type="Proteomes" id="UP000030377"/>
    </source>
</evidence>
<comment type="caution">
    <text evidence="5">The sequence shown here is derived from an EMBL/GenBank/DDBJ whole genome shotgun (WGS) entry which is preliminary data.</text>
</comment>
<dbReference type="KEGG" id="bjp:RN69_30265"/>
<dbReference type="InterPro" id="IPR023187">
    <property type="entry name" value="Tscrpt_reg_MarR-type_CS"/>
</dbReference>
<dbReference type="InterPro" id="IPR000835">
    <property type="entry name" value="HTH_MarR-typ"/>
</dbReference>
<dbReference type="GO" id="GO:0006950">
    <property type="term" value="P:response to stress"/>
    <property type="evidence" value="ECO:0007669"/>
    <property type="project" value="TreeGrafter"/>
</dbReference>
<dbReference type="AlphaFoldDB" id="A0A0A3XYM8"/>
<dbReference type="RefSeq" id="WP_014496304.1">
    <property type="nucleotide sequence ID" value="NZ_BJNK01000003.1"/>
</dbReference>
<protein>
    <submittedName>
        <fullName evidence="5 6">MarR family transcriptional regulator</fullName>
    </submittedName>
</protein>
<accession>A0A0A3XYM8</accession>
<keyword evidence="1" id="KW-0805">Transcription regulation</keyword>
<dbReference type="PROSITE" id="PS50995">
    <property type="entry name" value="HTH_MARR_2"/>
    <property type="match status" value="1"/>
</dbReference>